<reference evidence="1 2" key="1">
    <citation type="submission" date="2024-07" db="EMBL/GenBank/DDBJ databases">
        <title>Novosphingobium kalidii RD2P27.</title>
        <authorList>
            <person name="Sun J.-Q."/>
        </authorList>
    </citation>
    <scope>NUCLEOTIDE SEQUENCE [LARGE SCALE GENOMIC DNA]</scope>
    <source>
        <strain evidence="1 2">RD2P27</strain>
    </source>
</reference>
<proteinExistence type="predicted"/>
<sequence>MTENALPGTGFAVCRTVRIEQNGADSVIDFKNSLGGSEFRYEGTWTGNGMSIARLSIRSRAAKNATGDCTIFRAAGKISTVTCVAKVDWKTFAANFEASRINP</sequence>
<accession>A0ABV2D446</accession>
<evidence type="ECO:0000313" key="2">
    <source>
        <dbReference type="Proteomes" id="UP001548713"/>
    </source>
</evidence>
<protein>
    <recommendedName>
        <fullName evidence="3">Avidin family protein</fullName>
    </recommendedName>
</protein>
<dbReference type="Proteomes" id="UP001548713">
    <property type="component" value="Unassembled WGS sequence"/>
</dbReference>
<organism evidence="1 2">
    <name type="scientific">Novosphingobium kalidii</name>
    <dbReference type="NCBI Taxonomy" id="3230299"/>
    <lineage>
        <taxon>Bacteria</taxon>
        <taxon>Pseudomonadati</taxon>
        <taxon>Pseudomonadota</taxon>
        <taxon>Alphaproteobacteria</taxon>
        <taxon>Sphingomonadales</taxon>
        <taxon>Sphingomonadaceae</taxon>
        <taxon>Novosphingobium</taxon>
    </lineage>
</organism>
<name>A0ABV2D446_9SPHN</name>
<comment type="caution">
    <text evidence="1">The sequence shown here is derived from an EMBL/GenBank/DDBJ whole genome shotgun (WGS) entry which is preliminary data.</text>
</comment>
<dbReference type="RefSeq" id="WP_353984972.1">
    <property type="nucleotide sequence ID" value="NZ_JBEWLY010000022.1"/>
</dbReference>
<evidence type="ECO:0000313" key="1">
    <source>
        <dbReference type="EMBL" id="MET1756480.1"/>
    </source>
</evidence>
<keyword evidence="2" id="KW-1185">Reference proteome</keyword>
<evidence type="ECO:0008006" key="3">
    <source>
        <dbReference type="Google" id="ProtNLM"/>
    </source>
</evidence>
<dbReference type="EMBL" id="JBEWLY010000022">
    <property type="protein sequence ID" value="MET1756480.1"/>
    <property type="molecule type" value="Genomic_DNA"/>
</dbReference>
<gene>
    <name evidence="1" type="ORF">ABVV53_13635</name>
</gene>